<reference evidence="1 2" key="1">
    <citation type="submission" date="2017-06" db="EMBL/GenBank/DDBJ databases">
        <authorList>
            <person name="Varghese N."/>
            <person name="Submissions S."/>
        </authorList>
    </citation>
    <scope>NUCLEOTIDE SEQUENCE [LARGE SCALE GENOMIC DNA]</scope>
    <source>
        <strain evidence="1 2">DSM 19840</strain>
    </source>
</reference>
<gene>
    <name evidence="1" type="ORF">SAMN04488009_1879</name>
</gene>
<name>A0ABY1SH01_9FLAO</name>
<protein>
    <recommendedName>
        <fullName evidence="3">Lipocalin-like domain-containing protein</fullName>
    </recommendedName>
</protein>
<dbReference type="EMBL" id="FZNV01000002">
    <property type="protein sequence ID" value="SNR45700.1"/>
    <property type="molecule type" value="Genomic_DNA"/>
</dbReference>
<dbReference type="Proteomes" id="UP000198337">
    <property type="component" value="Unassembled WGS sequence"/>
</dbReference>
<organism evidence="1 2">
    <name type="scientific">Maribacter sedimenticola</name>
    <dbReference type="NCBI Taxonomy" id="228956"/>
    <lineage>
        <taxon>Bacteria</taxon>
        <taxon>Pseudomonadati</taxon>
        <taxon>Bacteroidota</taxon>
        <taxon>Flavobacteriia</taxon>
        <taxon>Flavobacteriales</taxon>
        <taxon>Flavobacteriaceae</taxon>
        <taxon>Maribacter</taxon>
    </lineage>
</organism>
<keyword evidence="2" id="KW-1185">Reference proteome</keyword>
<sequence length="166" mass="19313">MKLKILIAIFVLALTTQCSLIEIEHEEDLIVQIKGKWKLTSITFDGRQNIIPCDKTTYSEFTLDPYDDKDFNFDYSGDYIGTAYFYTEALESCSPETFVGSWDWDDEEVTLILNITGTSSGTVYTNEFNIAYRYMEGSDSVVDTIYLTFKNEDEDFERVYLYEKEE</sequence>
<evidence type="ECO:0000313" key="1">
    <source>
        <dbReference type="EMBL" id="SNR45700.1"/>
    </source>
</evidence>
<proteinExistence type="predicted"/>
<comment type="caution">
    <text evidence="1">The sequence shown here is derived from an EMBL/GenBank/DDBJ whole genome shotgun (WGS) entry which is preliminary data.</text>
</comment>
<accession>A0ABY1SH01</accession>
<evidence type="ECO:0008006" key="3">
    <source>
        <dbReference type="Google" id="ProtNLM"/>
    </source>
</evidence>
<dbReference type="RefSeq" id="WP_089260316.1">
    <property type="nucleotide sequence ID" value="NZ_FZNV01000002.1"/>
</dbReference>
<evidence type="ECO:0000313" key="2">
    <source>
        <dbReference type="Proteomes" id="UP000198337"/>
    </source>
</evidence>